<evidence type="ECO:0000256" key="1">
    <source>
        <dbReference type="SAM" id="MobiDB-lite"/>
    </source>
</evidence>
<dbReference type="Proteomes" id="UP001404845">
    <property type="component" value="Unassembled WGS sequence"/>
</dbReference>
<sequence>MMISPPMPHPPTVSARARREADRDRKRAERQARRDAGAPDPRALDAAIVDALRDALQGGSGHGALRPYVQPRDIIRLALGHLHGRTNGGVPLRREAVHQALANRLAPPPA</sequence>
<evidence type="ECO:0000313" key="2">
    <source>
        <dbReference type="EMBL" id="MEN3228307.1"/>
    </source>
</evidence>
<evidence type="ECO:0000313" key="3">
    <source>
        <dbReference type="Proteomes" id="UP001404845"/>
    </source>
</evidence>
<feature type="compositionally biased region" description="Basic and acidic residues" evidence="1">
    <location>
        <begin position="17"/>
        <end position="37"/>
    </location>
</feature>
<organism evidence="2 3">
    <name type="scientific">Methylorubrum rhodesianum</name>
    <dbReference type="NCBI Taxonomy" id="29427"/>
    <lineage>
        <taxon>Bacteria</taxon>
        <taxon>Pseudomonadati</taxon>
        <taxon>Pseudomonadota</taxon>
        <taxon>Alphaproteobacteria</taxon>
        <taxon>Hyphomicrobiales</taxon>
        <taxon>Methylobacteriaceae</taxon>
        <taxon>Methylorubrum</taxon>
    </lineage>
</organism>
<keyword evidence="3" id="KW-1185">Reference proteome</keyword>
<feature type="region of interest" description="Disordered" evidence="1">
    <location>
        <begin position="1"/>
        <end position="42"/>
    </location>
</feature>
<feature type="compositionally biased region" description="Pro residues" evidence="1">
    <location>
        <begin position="1"/>
        <end position="11"/>
    </location>
</feature>
<comment type="caution">
    <text evidence="2">The sequence shown here is derived from an EMBL/GenBank/DDBJ whole genome shotgun (WGS) entry which is preliminary data.</text>
</comment>
<gene>
    <name evidence="2" type="ORF">PUR21_11770</name>
</gene>
<protein>
    <submittedName>
        <fullName evidence="2">Uncharacterized protein</fullName>
    </submittedName>
</protein>
<accession>A0ABU9ZAB8</accession>
<proteinExistence type="predicted"/>
<reference evidence="2 3" key="1">
    <citation type="journal article" date="2023" name="PLoS ONE">
        <title>Complete genome assembly of Hawai'i environmental nontuberculous mycobacteria reveals unexpected co-isolation with methylobacteria.</title>
        <authorList>
            <person name="Hendrix J."/>
            <person name="Epperson L.E."/>
            <person name="Tong E.I."/>
            <person name="Chan Y.L."/>
            <person name="Hasan N.A."/>
            <person name="Dawrs S.N."/>
            <person name="Norton G.J."/>
            <person name="Virdi R."/>
            <person name="Crooks J.L."/>
            <person name="Chan E.D."/>
            <person name="Honda J.R."/>
            <person name="Strong M."/>
        </authorList>
    </citation>
    <scope>NUCLEOTIDE SEQUENCE [LARGE SCALE GENOMIC DNA]</scope>
    <source>
        <strain evidence="2 3">NJH_HI01</strain>
    </source>
</reference>
<dbReference type="RefSeq" id="WP_345970838.1">
    <property type="nucleotide sequence ID" value="NZ_JAQYXL010000001.1"/>
</dbReference>
<name>A0ABU9ZAB8_9HYPH</name>
<dbReference type="EMBL" id="JAQYXL010000001">
    <property type="protein sequence ID" value="MEN3228307.1"/>
    <property type="molecule type" value="Genomic_DNA"/>
</dbReference>